<dbReference type="PANTHER" id="PTHR47074">
    <property type="entry name" value="BNAC02G40300D PROTEIN"/>
    <property type="match status" value="1"/>
</dbReference>
<dbReference type="AlphaFoldDB" id="A0AAN9IW13"/>
<organism evidence="2 3">
    <name type="scientific">Crotalaria pallida</name>
    <name type="common">Smooth rattlebox</name>
    <name type="synonym">Crotalaria striata</name>
    <dbReference type="NCBI Taxonomy" id="3830"/>
    <lineage>
        <taxon>Eukaryota</taxon>
        <taxon>Viridiplantae</taxon>
        <taxon>Streptophyta</taxon>
        <taxon>Embryophyta</taxon>
        <taxon>Tracheophyta</taxon>
        <taxon>Spermatophyta</taxon>
        <taxon>Magnoliopsida</taxon>
        <taxon>eudicotyledons</taxon>
        <taxon>Gunneridae</taxon>
        <taxon>Pentapetalae</taxon>
        <taxon>rosids</taxon>
        <taxon>fabids</taxon>
        <taxon>Fabales</taxon>
        <taxon>Fabaceae</taxon>
        <taxon>Papilionoideae</taxon>
        <taxon>50 kb inversion clade</taxon>
        <taxon>genistoids sensu lato</taxon>
        <taxon>core genistoids</taxon>
        <taxon>Crotalarieae</taxon>
        <taxon>Crotalaria</taxon>
    </lineage>
</organism>
<evidence type="ECO:0000313" key="3">
    <source>
        <dbReference type="Proteomes" id="UP001372338"/>
    </source>
</evidence>
<keyword evidence="3" id="KW-1185">Reference proteome</keyword>
<proteinExistence type="predicted"/>
<dbReference type="PANTHER" id="PTHR47074:SF11">
    <property type="entry name" value="REVERSE TRANSCRIPTASE-LIKE PROTEIN"/>
    <property type="match status" value="1"/>
</dbReference>
<dbReference type="InterPro" id="IPR052929">
    <property type="entry name" value="RNase_H-like_EbsB-rel"/>
</dbReference>
<dbReference type="InterPro" id="IPR036397">
    <property type="entry name" value="RNaseH_sf"/>
</dbReference>
<dbReference type="InterPro" id="IPR012337">
    <property type="entry name" value="RNaseH-like_sf"/>
</dbReference>
<name>A0AAN9IW13_CROPI</name>
<dbReference type="CDD" id="cd06222">
    <property type="entry name" value="RNase_H_like"/>
    <property type="match status" value="1"/>
</dbReference>
<protein>
    <recommendedName>
        <fullName evidence="1">RNase H type-1 domain-containing protein</fullName>
    </recommendedName>
</protein>
<dbReference type="EMBL" id="JAYWIO010000001">
    <property type="protein sequence ID" value="KAK7287206.1"/>
    <property type="molecule type" value="Genomic_DNA"/>
</dbReference>
<feature type="domain" description="RNase H type-1" evidence="1">
    <location>
        <begin position="37"/>
        <end position="153"/>
    </location>
</feature>
<dbReference type="SUPFAM" id="SSF53098">
    <property type="entry name" value="Ribonuclease H-like"/>
    <property type="match status" value="1"/>
</dbReference>
<evidence type="ECO:0000313" key="2">
    <source>
        <dbReference type="EMBL" id="KAK7287206.1"/>
    </source>
</evidence>
<dbReference type="Gene3D" id="3.30.420.10">
    <property type="entry name" value="Ribonuclease H-like superfamily/Ribonuclease H"/>
    <property type="match status" value="1"/>
</dbReference>
<comment type="caution">
    <text evidence="2">The sequence shown here is derived from an EMBL/GenBank/DDBJ whole genome shotgun (WGS) entry which is preliminary data.</text>
</comment>
<dbReference type="GO" id="GO:0003676">
    <property type="term" value="F:nucleic acid binding"/>
    <property type="evidence" value="ECO:0007669"/>
    <property type="project" value="InterPro"/>
</dbReference>
<dbReference type="Proteomes" id="UP001372338">
    <property type="component" value="Unassembled WGS sequence"/>
</dbReference>
<dbReference type="InterPro" id="IPR002156">
    <property type="entry name" value="RNaseH_domain"/>
</dbReference>
<sequence>MMSRWHYSQLQHSQVSEQYQQHDIFEHNAWVSIDAAHKMGIGLGMGLIATTNEGTFLAAATGLQPETMDPSIAEGIVLRWCLDILIAVGLTHVTIFTDCIQVVQAWERKGKYNIYLDAIVKDGIELADQFINIRVVHKARSDNRIADFLANLAFDIYDNVWLDNVPNILYNFFPPADLYAADE</sequence>
<evidence type="ECO:0000259" key="1">
    <source>
        <dbReference type="Pfam" id="PF13456"/>
    </source>
</evidence>
<accession>A0AAN9IW13</accession>
<gene>
    <name evidence="2" type="ORF">RIF29_00336</name>
</gene>
<reference evidence="2 3" key="1">
    <citation type="submission" date="2024-01" db="EMBL/GenBank/DDBJ databases">
        <title>The genomes of 5 underutilized Papilionoideae crops provide insights into root nodulation and disease resistanc.</title>
        <authorList>
            <person name="Yuan L."/>
        </authorList>
    </citation>
    <scope>NUCLEOTIDE SEQUENCE [LARGE SCALE GENOMIC DNA]</scope>
    <source>
        <strain evidence="2">ZHUSHIDOU_FW_LH</strain>
        <tissue evidence="2">Leaf</tissue>
    </source>
</reference>
<dbReference type="GO" id="GO:0004523">
    <property type="term" value="F:RNA-DNA hybrid ribonuclease activity"/>
    <property type="evidence" value="ECO:0007669"/>
    <property type="project" value="InterPro"/>
</dbReference>
<dbReference type="Pfam" id="PF13456">
    <property type="entry name" value="RVT_3"/>
    <property type="match status" value="1"/>
</dbReference>
<dbReference type="InterPro" id="IPR044730">
    <property type="entry name" value="RNase_H-like_dom_plant"/>
</dbReference>